<sequence>MKTHLFVTFSIVFFKSITNCDSYNKTIDLTWPFNSKTISWGGAQRFEFTKSSVVESPWLAMNEYASAEHAGTHMDAPYHFVEDGWKVGQIPLSYLTAPGFKIDLSHETMEHGSGARLEVRHLLEWQRRHGPIPYRSIMLVYFNWGRQYYNNTLAYLGGESPAEYKFPGISAEAAVWIRDSRKVIGVGIDTASIDPNNSTVAHRILLPNKMFNLENVKIPGRELPARGFRLSVTPMLIEEGTGAPTRIIAYVY</sequence>
<dbReference type="Pfam" id="PF04199">
    <property type="entry name" value="Cyclase"/>
    <property type="match status" value="1"/>
</dbReference>
<evidence type="ECO:0000313" key="4">
    <source>
        <dbReference type="EMBL" id="KAB0794141.1"/>
    </source>
</evidence>
<gene>
    <name evidence="4" type="ORF">PPYR_13761</name>
</gene>
<keyword evidence="5" id="KW-1185">Reference proteome</keyword>
<dbReference type="GO" id="GO:0019441">
    <property type="term" value="P:L-tryptophan catabolic process to kynurenine"/>
    <property type="evidence" value="ECO:0007669"/>
    <property type="project" value="InterPro"/>
</dbReference>
<dbReference type="InterPro" id="IPR037175">
    <property type="entry name" value="KFase_sf"/>
</dbReference>
<evidence type="ECO:0000313" key="5">
    <source>
        <dbReference type="Proteomes" id="UP000327044"/>
    </source>
</evidence>
<dbReference type="PANTHER" id="PTHR31118:SF12">
    <property type="entry name" value="CYCLASE-LIKE PROTEIN 2"/>
    <property type="match status" value="1"/>
</dbReference>
<evidence type="ECO:0000313" key="3">
    <source>
        <dbReference type="EMBL" id="JAV87527.1"/>
    </source>
</evidence>
<dbReference type="OrthoDB" id="7108654at2759"/>
<dbReference type="GO" id="GO:0004061">
    <property type="term" value="F:arylformamidase activity"/>
    <property type="evidence" value="ECO:0007669"/>
    <property type="project" value="InterPro"/>
</dbReference>
<proteinExistence type="inferred from homology"/>
<dbReference type="Proteomes" id="UP000327044">
    <property type="component" value="Unassembled WGS sequence"/>
</dbReference>
<feature type="chain" id="PRO_5036029906" description="Cyclase family protein" evidence="2">
    <location>
        <begin position="23"/>
        <end position="252"/>
    </location>
</feature>
<dbReference type="InParanoid" id="A0A1Y1MVW8"/>
<dbReference type="SUPFAM" id="SSF102198">
    <property type="entry name" value="Putative cyclase"/>
    <property type="match status" value="1"/>
</dbReference>
<dbReference type="PANTHER" id="PTHR31118">
    <property type="entry name" value="CYCLASE-LIKE PROTEIN 2"/>
    <property type="match status" value="1"/>
</dbReference>
<protein>
    <recommendedName>
        <fullName evidence="6">Cyclase family protein</fullName>
    </recommendedName>
</protein>
<evidence type="ECO:0008006" key="6">
    <source>
        <dbReference type="Google" id="ProtNLM"/>
    </source>
</evidence>
<reference evidence="4" key="3">
    <citation type="submission" date="2019-08" db="EMBL/GenBank/DDBJ databases">
        <authorList>
            <consortium name="Photinus pyralis genome working group"/>
            <person name="Fallon T.R."/>
            <person name="Sander Lower S.E."/>
            <person name="Weng J.-K."/>
        </authorList>
    </citation>
    <scope>NUCLEOTIDE SEQUENCE</scope>
    <source>
        <strain evidence="4">1611_PpyrPB1</strain>
        <tissue evidence="4">Whole body</tissue>
    </source>
</reference>
<dbReference type="InterPro" id="IPR007325">
    <property type="entry name" value="KFase/CYL"/>
</dbReference>
<reference evidence="3" key="1">
    <citation type="journal article" date="2016" name="Sci. Rep.">
        <title>Molecular characterization of firefly nuptial gifts: a multi-omics approach sheds light on postcopulatory sexual selection.</title>
        <authorList>
            <person name="Al-Wathiqui N."/>
            <person name="Fallon T.R."/>
            <person name="South A."/>
            <person name="Weng J.K."/>
            <person name="Lewis S.M."/>
        </authorList>
    </citation>
    <scope>NUCLEOTIDE SEQUENCE</scope>
</reference>
<evidence type="ECO:0000256" key="2">
    <source>
        <dbReference type="SAM" id="SignalP"/>
    </source>
</evidence>
<evidence type="ECO:0000256" key="1">
    <source>
        <dbReference type="ARBA" id="ARBA00007865"/>
    </source>
</evidence>
<reference evidence="4 5" key="2">
    <citation type="journal article" date="2018" name="Elife">
        <title>Firefly genomes illuminate parallel origins of bioluminescence in beetles.</title>
        <authorList>
            <person name="Fallon T.R."/>
            <person name="Lower S.E."/>
            <person name="Chang C.H."/>
            <person name="Bessho-Uehara M."/>
            <person name="Martin G.J."/>
            <person name="Bewick A.J."/>
            <person name="Behringer M."/>
            <person name="Debat H.J."/>
            <person name="Wong I."/>
            <person name="Day J.C."/>
            <person name="Suvorov A."/>
            <person name="Silva C.J."/>
            <person name="Stanger-Hall K.F."/>
            <person name="Hall D.W."/>
            <person name="Schmitz R.J."/>
            <person name="Nelson D.R."/>
            <person name="Lewis S.M."/>
            <person name="Shigenobu S."/>
            <person name="Bybee S.M."/>
            <person name="Larracuente A.M."/>
            <person name="Oba Y."/>
            <person name="Weng J.K."/>
        </authorList>
    </citation>
    <scope>NUCLEOTIDE SEQUENCE [LARGE SCALE GENOMIC DNA]</scope>
    <source>
        <strain evidence="4">1611_PpyrPB1</strain>
        <tissue evidence="4">Whole body</tissue>
    </source>
</reference>
<organism evidence="3">
    <name type="scientific">Photinus pyralis</name>
    <name type="common">Common eastern firefly</name>
    <name type="synonym">Lampyris pyralis</name>
    <dbReference type="NCBI Taxonomy" id="7054"/>
    <lineage>
        <taxon>Eukaryota</taxon>
        <taxon>Metazoa</taxon>
        <taxon>Ecdysozoa</taxon>
        <taxon>Arthropoda</taxon>
        <taxon>Hexapoda</taxon>
        <taxon>Insecta</taxon>
        <taxon>Pterygota</taxon>
        <taxon>Neoptera</taxon>
        <taxon>Endopterygota</taxon>
        <taxon>Coleoptera</taxon>
        <taxon>Polyphaga</taxon>
        <taxon>Elateriformia</taxon>
        <taxon>Elateroidea</taxon>
        <taxon>Lampyridae</taxon>
        <taxon>Lampyrinae</taxon>
        <taxon>Photinus</taxon>
    </lineage>
</organism>
<dbReference type="Gene3D" id="3.50.30.50">
    <property type="entry name" value="Putative cyclase"/>
    <property type="match status" value="1"/>
</dbReference>
<comment type="similarity">
    <text evidence="1">Belongs to the Cyclase 1 superfamily.</text>
</comment>
<feature type="signal peptide" evidence="2">
    <location>
        <begin position="1"/>
        <end position="22"/>
    </location>
</feature>
<dbReference type="AlphaFoldDB" id="A0A1Y1MVW8"/>
<dbReference type="EMBL" id="VVIM01000009">
    <property type="protein sequence ID" value="KAB0794141.1"/>
    <property type="molecule type" value="Genomic_DNA"/>
</dbReference>
<name>A0A1Y1MVW8_PHOPY</name>
<dbReference type="EMBL" id="GEZM01025278">
    <property type="protein sequence ID" value="JAV87527.1"/>
    <property type="molecule type" value="Transcribed_RNA"/>
</dbReference>
<keyword evidence="2" id="KW-0732">Signal</keyword>
<accession>A0A1Y1MVW8</accession>